<name>C6WH08_ACTMD</name>
<dbReference type="Proteomes" id="UP000002213">
    <property type="component" value="Chromosome"/>
</dbReference>
<evidence type="ECO:0000313" key="4">
    <source>
        <dbReference type="Proteomes" id="UP000002213"/>
    </source>
</evidence>
<protein>
    <submittedName>
        <fullName evidence="3">Peptidoglycan-binding domain 1 protein</fullName>
    </submittedName>
</protein>
<dbReference type="SUPFAM" id="SSF47090">
    <property type="entry name" value="PGBD-like"/>
    <property type="match status" value="1"/>
</dbReference>
<proteinExistence type="predicted"/>
<evidence type="ECO:0000256" key="1">
    <source>
        <dbReference type="SAM" id="SignalP"/>
    </source>
</evidence>
<dbReference type="eggNOG" id="COG3409">
    <property type="taxonomic scope" value="Bacteria"/>
</dbReference>
<feature type="signal peptide" evidence="1">
    <location>
        <begin position="1"/>
        <end position="24"/>
    </location>
</feature>
<organism evidence="3 4">
    <name type="scientific">Actinosynnema mirum (strain ATCC 29888 / DSM 43827 / JCM 3225 / NBRC 14064 / NCIMB 13271 / NRRL B-12336 / IMRU 3971 / 101)</name>
    <dbReference type="NCBI Taxonomy" id="446462"/>
    <lineage>
        <taxon>Bacteria</taxon>
        <taxon>Bacillati</taxon>
        <taxon>Actinomycetota</taxon>
        <taxon>Actinomycetes</taxon>
        <taxon>Pseudonocardiales</taxon>
        <taxon>Pseudonocardiaceae</taxon>
        <taxon>Actinosynnema</taxon>
    </lineage>
</organism>
<dbReference type="OrthoDB" id="3700063at2"/>
<dbReference type="AlphaFoldDB" id="C6WH08"/>
<dbReference type="EMBL" id="CP001630">
    <property type="protein sequence ID" value="ACU36076.1"/>
    <property type="molecule type" value="Genomic_DNA"/>
</dbReference>
<dbReference type="InterPro" id="IPR002477">
    <property type="entry name" value="Peptidoglycan-bd-like"/>
</dbReference>
<dbReference type="InterPro" id="IPR036365">
    <property type="entry name" value="PGBD-like_sf"/>
</dbReference>
<reference evidence="3 4" key="1">
    <citation type="journal article" date="2009" name="Stand. Genomic Sci.">
        <title>Complete genome sequence of Actinosynnema mirum type strain (101).</title>
        <authorList>
            <person name="Land M."/>
            <person name="Lapidus A."/>
            <person name="Mayilraj S."/>
            <person name="Chen F."/>
            <person name="Copeland A."/>
            <person name="Del Rio T.G."/>
            <person name="Nolan M."/>
            <person name="Lucas S."/>
            <person name="Tice H."/>
            <person name="Cheng J.F."/>
            <person name="Chertkov O."/>
            <person name="Bruce D."/>
            <person name="Goodwin L."/>
            <person name="Pitluck S."/>
            <person name="Rohde M."/>
            <person name="Goker M."/>
            <person name="Pati A."/>
            <person name="Ivanova N."/>
            <person name="Mavromatis K."/>
            <person name="Chen A."/>
            <person name="Palaniappan K."/>
            <person name="Hauser L."/>
            <person name="Chang Y.J."/>
            <person name="Jeffries C.C."/>
            <person name="Brettin T."/>
            <person name="Detter J.C."/>
            <person name="Han C."/>
            <person name="Chain P."/>
            <person name="Tindall B.J."/>
            <person name="Bristow J."/>
            <person name="Eisen J.A."/>
            <person name="Markowitz V."/>
            <person name="Hugenholtz P."/>
            <person name="Kyrpides N.C."/>
            <person name="Klenk H.P."/>
        </authorList>
    </citation>
    <scope>NUCLEOTIDE SEQUENCE [LARGE SCALE GENOMIC DNA]</scope>
    <source>
        <strain evidence="4">ATCC 29888 / DSM 43827 / JCM 3225 / NBRC 14064 / NCIMB 13271 / NRRL B-12336 / IMRU 3971 / 101</strain>
    </source>
</reference>
<feature type="chain" id="PRO_5002972740" evidence="1">
    <location>
        <begin position="25"/>
        <end position="124"/>
    </location>
</feature>
<dbReference type="KEGG" id="ami:Amir_2131"/>
<gene>
    <name evidence="3" type="ordered locus">Amir_2131</name>
</gene>
<keyword evidence="1" id="KW-0732">Signal</keyword>
<evidence type="ECO:0000313" key="3">
    <source>
        <dbReference type="EMBL" id="ACU36076.1"/>
    </source>
</evidence>
<sequence length="124" mass="12808">MGRRALVLLAALFSVVLAGGTAVAAPGGIGALHNCQSAAARDIGRGDSGAYVRRVQCLLNWAISSGTYHSISVDGDFGPDTEGKVIKFQQCANALGAGLVVDGRVGANTAPHLEWWAQHTAYIC</sequence>
<dbReference type="Gene3D" id="1.10.101.10">
    <property type="entry name" value="PGBD-like superfamily/PGBD"/>
    <property type="match status" value="1"/>
</dbReference>
<dbReference type="InterPro" id="IPR036366">
    <property type="entry name" value="PGBDSf"/>
</dbReference>
<feature type="domain" description="Peptidoglycan binding-like" evidence="2">
    <location>
        <begin position="49"/>
        <end position="110"/>
    </location>
</feature>
<evidence type="ECO:0000259" key="2">
    <source>
        <dbReference type="Pfam" id="PF01471"/>
    </source>
</evidence>
<dbReference type="RefSeq" id="WP_015800965.1">
    <property type="nucleotide sequence ID" value="NC_013093.1"/>
</dbReference>
<dbReference type="HOGENOM" id="CLU_1999007_0_0_11"/>
<keyword evidence="4" id="KW-1185">Reference proteome</keyword>
<accession>C6WH08</accession>
<dbReference type="Pfam" id="PF01471">
    <property type="entry name" value="PG_binding_1"/>
    <property type="match status" value="1"/>
</dbReference>